<reference evidence="1 2" key="1">
    <citation type="submission" date="2022-02" db="EMBL/GenBank/DDBJ databases">
        <title>Comparative genomics of the first Antarctic Pseudomonas spp. capable of biotransforming 2,4,6-Trinitrotoluene.</title>
        <authorList>
            <person name="Cabrera M.A."/>
            <person name="Marquez S.L."/>
            <person name="Perez-Donoso J.M."/>
        </authorList>
    </citation>
    <scope>NUCLEOTIDE SEQUENCE [LARGE SCALE GENOMIC DNA]</scope>
    <source>
        <strain evidence="1 2">TNT11</strain>
    </source>
</reference>
<sequence length="44" mass="4672">IEAIIAARGSPVERGAGGVSVERIEELEARIAALEERLAQLEQA</sequence>
<gene>
    <name evidence="1" type="ORF">L9Z73_24760</name>
</gene>
<comment type="caution">
    <text evidence="1">The sequence shown here is derived from an EMBL/GenBank/DDBJ whole genome shotgun (WGS) entry which is preliminary data.</text>
</comment>
<name>A0ABT0EPP2_9PSED</name>
<protein>
    <submittedName>
        <fullName evidence="1">DUF480 domain-containing protein</fullName>
    </submittedName>
</protein>
<proteinExistence type="predicted"/>
<dbReference type="EMBL" id="JAKNRV010000350">
    <property type="protein sequence ID" value="MCK1787436.1"/>
    <property type="molecule type" value="Genomic_DNA"/>
</dbReference>
<keyword evidence="2" id="KW-1185">Reference proteome</keyword>
<feature type="non-terminal residue" evidence="1">
    <location>
        <position position="1"/>
    </location>
</feature>
<organism evidence="1 2">
    <name type="scientific">Pseudomonas emilianonis</name>
    <dbReference type="NCBI Taxonomy" id="2915812"/>
    <lineage>
        <taxon>Bacteria</taxon>
        <taxon>Pseudomonadati</taxon>
        <taxon>Pseudomonadota</taxon>
        <taxon>Gammaproteobacteria</taxon>
        <taxon>Pseudomonadales</taxon>
        <taxon>Pseudomonadaceae</taxon>
        <taxon>Pseudomonas</taxon>
    </lineage>
</organism>
<evidence type="ECO:0000313" key="1">
    <source>
        <dbReference type="EMBL" id="MCK1787436.1"/>
    </source>
</evidence>
<accession>A0ABT0EPP2</accession>
<dbReference type="Proteomes" id="UP001317085">
    <property type="component" value="Unassembled WGS sequence"/>
</dbReference>
<evidence type="ECO:0000313" key="2">
    <source>
        <dbReference type="Proteomes" id="UP001317085"/>
    </source>
</evidence>